<evidence type="ECO:0000256" key="9">
    <source>
        <dbReference type="ARBA" id="ARBA00038901"/>
    </source>
</evidence>
<dbReference type="EC" id="3.6.1.73" evidence="9"/>
<comment type="catalytic activity">
    <reaction evidence="11">
        <text>XTP + H2O = XDP + phosphate + H(+)</text>
        <dbReference type="Rhea" id="RHEA:28406"/>
        <dbReference type="ChEBI" id="CHEBI:15377"/>
        <dbReference type="ChEBI" id="CHEBI:15378"/>
        <dbReference type="ChEBI" id="CHEBI:43474"/>
        <dbReference type="ChEBI" id="CHEBI:59884"/>
        <dbReference type="ChEBI" id="CHEBI:61314"/>
        <dbReference type="EC" id="3.6.1.73"/>
    </reaction>
</comment>
<keyword evidence="4" id="KW-0547">Nucleotide-binding</keyword>
<evidence type="ECO:0000313" key="13">
    <source>
        <dbReference type="EMBL" id="AWR95056.1"/>
    </source>
</evidence>
<keyword evidence="5" id="KW-0378">Hydrolase</keyword>
<evidence type="ECO:0000313" key="14">
    <source>
        <dbReference type="Proteomes" id="UP000248044"/>
    </source>
</evidence>
<organism evidence="13 14">
    <name type="scientific">Acidianus brierleyi</name>
    <dbReference type="NCBI Taxonomy" id="41673"/>
    <lineage>
        <taxon>Archaea</taxon>
        <taxon>Thermoproteota</taxon>
        <taxon>Thermoprotei</taxon>
        <taxon>Sulfolobales</taxon>
        <taxon>Sulfolobaceae</taxon>
        <taxon>Acidianus</taxon>
    </lineage>
</organism>
<dbReference type="InterPro" id="IPR050299">
    <property type="entry name" value="YjjX_NTPase"/>
</dbReference>
<evidence type="ECO:0000256" key="6">
    <source>
        <dbReference type="ARBA" id="ARBA00022842"/>
    </source>
</evidence>
<evidence type="ECO:0000256" key="8">
    <source>
        <dbReference type="ARBA" id="ARBA00023211"/>
    </source>
</evidence>
<dbReference type="Pfam" id="PF01931">
    <property type="entry name" value="NTPase_I-T"/>
    <property type="match status" value="1"/>
</dbReference>
<dbReference type="Proteomes" id="UP000248044">
    <property type="component" value="Chromosome"/>
</dbReference>
<accession>A0A2U9IGE8</accession>
<dbReference type="InterPro" id="IPR026533">
    <property type="entry name" value="NTPase/PRRC1"/>
</dbReference>
<dbReference type="Gene3D" id="3.90.950.10">
    <property type="match status" value="1"/>
</dbReference>
<dbReference type="GO" id="GO:0046872">
    <property type="term" value="F:metal ion binding"/>
    <property type="evidence" value="ECO:0007669"/>
    <property type="project" value="UniProtKB-KW"/>
</dbReference>
<evidence type="ECO:0000256" key="11">
    <source>
        <dbReference type="ARBA" id="ARBA00048781"/>
    </source>
</evidence>
<dbReference type="PANTHER" id="PTHR34699:SF2">
    <property type="entry name" value="NON-CANONICAL PURINE NTP PHOSPHATASE_PRRC1 DOMAIN-CONTAINING PROTEIN"/>
    <property type="match status" value="1"/>
</dbReference>
<keyword evidence="6" id="KW-0460">Magnesium</keyword>
<comment type="cofactor">
    <cofactor evidence="1">
        <name>Mn(2+)</name>
        <dbReference type="ChEBI" id="CHEBI:29035"/>
    </cofactor>
</comment>
<dbReference type="RefSeq" id="WP_110270937.1">
    <property type="nucleotide sequence ID" value="NZ_CP029289.2"/>
</dbReference>
<keyword evidence="3" id="KW-0479">Metal-binding</keyword>
<evidence type="ECO:0000256" key="1">
    <source>
        <dbReference type="ARBA" id="ARBA00001936"/>
    </source>
</evidence>
<evidence type="ECO:0000259" key="12">
    <source>
        <dbReference type="Pfam" id="PF01931"/>
    </source>
</evidence>
<keyword evidence="7" id="KW-0546">Nucleotide metabolism</keyword>
<dbReference type="GO" id="GO:0000166">
    <property type="term" value="F:nucleotide binding"/>
    <property type="evidence" value="ECO:0007669"/>
    <property type="project" value="UniProtKB-KW"/>
</dbReference>
<dbReference type="PANTHER" id="PTHR34699">
    <property type="match status" value="1"/>
</dbReference>
<reference evidence="13 14" key="1">
    <citation type="submission" date="2018-05" db="EMBL/GenBank/DDBJ databases">
        <title>Complete Genome Sequences of Extremely Thermoacidophilic, Metal-Mobilizing Type-Strain Members of the Archaeal Family Sulfolobaceae: Acidianus brierleyi DSM-1651T, Acidianus sulfidivorans DSM-18786T, Metallosphaera hakonensis DSM-7519T, and Metallosphaera prunae DSM-10039T.</title>
        <authorList>
            <person name="Counts J.A."/>
            <person name="Kelly R.M."/>
        </authorList>
    </citation>
    <scope>NUCLEOTIDE SEQUENCE [LARGE SCALE GENOMIC DNA]</scope>
    <source>
        <strain evidence="13 14">DSM 1651</strain>
    </source>
</reference>
<evidence type="ECO:0000256" key="7">
    <source>
        <dbReference type="ARBA" id="ARBA00023080"/>
    </source>
</evidence>
<dbReference type="GO" id="GO:0103023">
    <property type="term" value="F:ITPase activity"/>
    <property type="evidence" value="ECO:0007669"/>
    <property type="project" value="UniProtKB-EC"/>
</dbReference>
<dbReference type="OrthoDB" id="52857at2157"/>
<comment type="catalytic activity">
    <reaction evidence="10">
        <text>ITP + H2O = IDP + phosphate + H(+)</text>
        <dbReference type="Rhea" id="RHEA:28330"/>
        <dbReference type="ChEBI" id="CHEBI:15377"/>
        <dbReference type="ChEBI" id="CHEBI:15378"/>
        <dbReference type="ChEBI" id="CHEBI:43474"/>
        <dbReference type="ChEBI" id="CHEBI:58280"/>
        <dbReference type="ChEBI" id="CHEBI:61402"/>
        <dbReference type="EC" id="3.6.1.73"/>
    </reaction>
</comment>
<name>A0A2U9IGE8_9CREN</name>
<comment type="cofactor">
    <cofactor evidence="2">
        <name>Mg(2+)</name>
        <dbReference type="ChEBI" id="CHEBI:18420"/>
    </cofactor>
</comment>
<evidence type="ECO:0000256" key="10">
    <source>
        <dbReference type="ARBA" id="ARBA00048174"/>
    </source>
</evidence>
<dbReference type="KEGG" id="abri:DFR85_11050"/>
<dbReference type="AlphaFoldDB" id="A0A2U9IGE8"/>
<evidence type="ECO:0000256" key="2">
    <source>
        <dbReference type="ARBA" id="ARBA00001946"/>
    </source>
</evidence>
<dbReference type="GO" id="GO:0009117">
    <property type="term" value="P:nucleotide metabolic process"/>
    <property type="evidence" value="ECO:0007669"/>
    <property type="project" value="UniProtKB-KW"/>
</dbReference>
<dbReference type="SUPFAM" id="SSF52972">
    <property type="entry name" value="ITPase-like"/>
    <property type="match status" value="1"/>
</dbReference>
<protein>
    <recommendedName>
        <fullName evidence="9">inosine/xanthosine triphosphatase</fullName>
        <ecNumber evidence="9">3.6.1.73</ecNumber>
    </recommendedName>
</protein>
<dbReference type="EMBL" id="CP029289">
    <property type="protein sequence ID" value="AWR95056.1"/>
    <property type="molecule type" value="Genomic_DNA"/>
</dbReference>
<dbReference type="GeneID" id="36832700"/>
<dbReference type="GO" id="GO:0006772">
    <property type="term" value="P:thiamine metabolic process"/>
    <property type="evidence" value="ECO:0007669"/>
    <property type="project" value="TreeGrafter"/>
</dbReference>
<keyword evidence="8" id="KW-0464">Manganese</keyword>
<gene>
    <name evidence="13" type="ORF">DFR85_11050</name>
</gene>
<keyword evidence="14" id="KW-1185">Reference proteome</keyword>
<evidence type="ECO:0000256" key="5">
    <source>
        <dbReference type="ARBA" id="ARBA00022801"/>
    </source>
</evidence>
<dbReference type="InterPro" id="IPR029001">
    <property type="entry name" value="ITPase-like_fam"/>
</dbReference>
<proteinExistence type="predicted"/>
<feature type="domain" description="Non-canonical purine NTP phosphatase/PRRC1" evidence="12">
    <location>
        <begin position="6"/>
        <end position="165"/>
    </location>
</feature>
<evidence type="ECO:0000256" key="4">
    <source>
        <dbReference type="ARBA" id="ARBA00022741"/>
    </source>
</evidence>
<sequence>MKFYVGSLSRLKIISVKEVLKHYMTSYEIIPFNSPSEVPRTPWNDETPTGARNRAENMRKKFLDNEGVYIGLESGLVERFNQIYEETWCVIIYKDKEFSAYSSGLRLPRQVVEKIKQGVPHSKILNQLSKQLNASPKDTWGLYTKFKLSRKVEIKEAFRNALILMLTNI</sequence>
<evidence type="ECO:0000256" key="3">
    <source>
        <dbReference type="ARBA" id="ARBA00022723"/>
    </source>
</evidence>